<evidence type="ECO:0000313" key="2">
    <source>
        <dbReference type="EMBL" id="GBP53467.1"/>
    </source>
</evidence>
<gene>
    <name evidence="2" type="ORF">EVAR_17543_1</name>
</gene>
<dbReference type="EMBL" id="BGZK01000625">
    <property type="protein sequence ID" value="GBP53467.1"/>
    <property type="molecule type" value="Genomic_DNA"/>
</dbReference>
<dbReference type="AlphaFoldDB" id="A0A4C1WTK9"/>
<evidence type="ECO:0000256" key="1">
    <source>
        <dbReference type="SAM" id="MobiDB-lite"/>
    </source>
</evidence>
<proteinExistence type="predicted"/>
<evidence type="ECO:0000313" key="3">
    <source>
        <dbReference type="Proteomes" id="UP000299102"/>
    </source>
</evidence>
<name>A0A4C1WTK9_EUMVA</name>
<feature type="region of interest" description="Disordered" evidence="1">
    <location>
        <begin position="1"/>
        <end position="71"/>
    </location>
</feature>
<organism evidence="2 3">
    <name type="scientific">Eumeta variegata</name>
    <name type="common">Bagworm moth</name>
    <name type="synonym">Eumeta japonica</name>
    <dbReference type="NCBI Taxonomy" id="151549"/>
    <lineage>
        <taxon>Eukaryota</taxon>
        <taxon>Metazoa</taxon>
        <taxon>Ecdysozoa</taxon>
        <taxon>Arthropoda</taxon>
        <taxon>Hexapoda</taxon>
        <taxon>Insecta</taxon>
        <taxon>Pterygota</taxon>
        <taxon>Neoptera</taxon>
        <taxon>Endopterygota</taxon>
        <taxon>Lepidoptera</taxon>
        <taxon>Glossata</taxon>
        <taxon>Ditrysia</taxon>
        <taxon>Tineoidea</taxon>
        <taxon>Psychidae</taxon>
        <taxon>Oiketicinae</taxon>
        <taxon>Eumeta</taxon>
    </lineage>
</organism>
<comment type="caution">
    <text evidence="2">The sequence shown here is derived from an EMBL/GenBank/DDBJ whole genome shotgun (WGS) entry which is preliminary data.</text>
</comment>
<sequence length="71" mass="7472">MSVRRLESDAVNQTPGALETSARLAEAEGSAPTGDEEDLATGFARQPRAGRARPATATRRARPTPDVHSDA</sequence>
<protein>
    <submittedName>
        <fullName evidence="2">Uncharacterized protein</fullName>
    </submittedName>
</protein>
<feature type="compositionally biased region" description="Low complexity" evidence="1">
    <location>
        <begin position="44"/>
        <end position="58"/>
    </location>
</feature>
<accession>A0A4C1WTK9</accession>
<keyword evidence="3" id="KW-1185">Reference proteome</keyword>
<dbReference type="Proteomes" id="UP000299102">
    <property type="component" value="Unassembled WGS sequence"/>
</dbReference>
<reference evidence="2 3" key="1">
    <citation type="journal article" date="2019" name="Commun. Biol.">
        <title>The bagworm genome reveals a unique fibroin gene that provides high tensile strength.</title>
        <authorList>
            <person name="Kono N."/>
            <person name="Nakamura H."/>
            <person name="Ohtoshi R."/>
            <person name="Tomita M."/>
            <person name="Numata K."/>
            <person name="Arakawa K."/>
        </authorList>
    </citation>
    <scope>NUCLEOTIDE SEQUENCE [LARGE SCALE GENOMIC DNA]</scope>
</reference>